<accession>A0ABW3DGM2</accession>
<dbReference type="EMBL" id="JBHTHX010000002">
    <property type="protein sequence ID" value="MFD0883030.1"/>
    <property type="molecule type" value="Genomic_DNA"/>
</dbReference>
<organism evidence="1 2">
    <name type="scientific">Streptosporangium algeriense</name>
    <dbReference type="NCBI Taxonomy" id="1682748"/>
    <lineage>
        <taxon>Bacteria</taxon>
        <taxon>Bacillati</taxon>
        <taxon>Actinomycetota</taxon>
        <taxon>Actinomycetes</taxon>
        <taxon>Streptosporangiales</taxon>
        <taxon>Streptosporangiaceae</taxon>
        <taxon>Streptosporangium</taxon>
    </lineage>
</organism>
<comment type="caution">
    <text evidence="1">The sequence shown here is derived from an EMBL/GenBank/DDBJ whole genome shotgun (WGS) entry which is preliminary data.</text>
</comment>
<protein>
    <submittedName>
        <fullName evidence="1">Uncharacterized protein</fullName>
    </submittedName>
</protein>
<proteinExistence type="predicted"/>
<reference evidence="2" key="1">
    <citation type="journal article" date="2019" name="Int. J. Syst. Evol. Microbiol.">
        <title>The Global Catalogue of Microorganisms (GCM) 10K type strain sequencing project: providing services to taxonomists for standard genome sequencing and annotation.</title>
        <authorList>
            <consortium name="The Broad Institute Genomics Platform"/>
            <consortium name="The Broad Institute Genome Sequencing Center for Infectious Disease"/>
            <person name="Wu L."/>
            <person name="Ma J."/>
        </authorList>
    </citation>
    <scope>NUCLEOTIDE SEQUENCE [LARGE SCALE GENOMIC DNA]</scope>
    <source>
        <strain evidence="2">CCUG 62974</strain>
    </source>
</reference>
<gene>
    <name evidence="1" type="ORF">ACFQ08_00400</name>
</gene>
<sequence>MIQWEYPPRCLSLHVASPRSHCEALSWNAPATREKVRVVQWTCDCEAVFYELCRAGGLCFIRRTRRTAGGPSVVESDRWPAAEADAMWTALLFGLVR</sequence>
<keyword evidence="2" id="KW-1185">Reference proteome</keyword>
<evidence type="ECO:0000313" key="2">
    <source>
        <dbReference type="Proteomes" id="UP001597024"/>
    </source>
</evidence>
<name>A0ABW3DGM2_9ACTN</name>
<dbReference type="Proteomes" id="UP001597024">
    <property type="component" value="Unassembled WGS sequence"/>
</dbReference>
<evidence type="ECO:0000313" key="1">
    <source>
        <dbReference type="EMBL" id="MFD0883030.1"/>
    </source>
</evidence>